<dbReference type="EnsemblPlants" id="PGSC0003DMT400087029">
    <property type="protein sequence ID" value="PGSC0003DMT400087029"/>
    <property type="gene ID" value="PGSC0003DMG400036600"/>
</dbReference>
<sequence>MDLSETFADEIEQAFDFKEHVALEFNKLRGYPKKNSGFTGQLRGWWDNYMSFEAKADVVNATADNDADNDANNEGVDNLGMALLMELPENNLEHWKPNFIDGLPPLVAERVRKILRTPKGEIPYSTYTYGKLIRGCTQECINLCNELNLSRQLKIDKLRERSLLGDFCVQFGLPSTSANSKKTGHRDSRDSNPDKPQRKKWSRCRSREEREERKARRSKRELAKIKCYKCGNFGNIAPPNCKLEKLNTLELDDEVQDKVYSFLYTSGSESDYDFESGTEEEIDLAETSDNNQ</sequence>
<dbReference type="OMA" id="NIAPPNC"/>
<dbReference type="AlphaFoldDB" id="M1DD11"/>
<dbReference type="InParanoid" id="M1DD11"/>
<dbReference type="PaxDb" id="4113-PGSC0003DMT400087029"/>
<protein>
    <submittedName>
        <fullName evidence="3">Zinc knuckle family protein</fullName>
    </submittedName>
</protein>
<dbReference type="PANTHER" id="PTHR33054">
    <property type="entry name" value="CCHC-TYPE DOMAIN-CONTAINING PROTEIN"/>
    <property type="match status" value="1"/>
</dbReference>
<feature type="compositionally biased region" description="Basic and acidic residues" evidence="1">
    <location>
        <begin position="185"/>
        <end position="196"/>
    </location>
</feature>
<evidence type="ECO:0000313" key="3">
    <source>
        <dbReference type="EnsemblPlants" id="PGSC0003DMT400087029"/>
    </source>
</evidence>
<accession>M1DD11</accession>
<dbReference type="Pfam" id="PF24925">
    <property type="entry name" value="DUF7746"/>
    <property type="match status" value="1"/>
</dbReference>
<evidence type="ECO:0000256" key="1">
    <source>
        <dbReference type="SAM" id="MobiDB-lite"/>
    </source>
</evidence>
<reference evidence="4" key="1">
    <citation type="journal article" date="2011" name="Nature">
        <title>Genome sequence and analysis of the tuber crop potato.</title>
        <authorList>
            <consortium name="The Potato Genome Sequencing Consortium"/>
        </authorList>
    </citation>
    <scope>NUCLEOTIDE SEQUENCE [LARGE SCALE GENOMIC DNA]</scope>
    <source>
        <strain evidence="4">cv. DM1-3 516 R44</strain>
    </source>
</reference>
<dbReference type="PANTHER" id="PTHR33054:SF12">
    <property type="entry name" value="ZINC KNUCKLE FAMILY PROTEIN"/>
    <property type="match status" value="1"/>
</dbReference>
<feature type="region of interest" description="Disordered" evidence="1">
    <location>
        <begin position="177"/>
        <end position="215"/>
    </location>
</feature>
<feature type="region of interest" description="Disordered" evidence="1">
    <location>
        <begin position="268"/>
        <end position="292"/>
    </location>
</feature>
<dbReference type="Proteomes" id="UP000011115">
    <property type="component" value="Unassembled WGS sequence"/>
</dbReference>
<feature type="compositionally biased region" description="Basic and acidic residues" evidence="1">
    <location>
        <begin position="205"/>
        <end position="215"/>
    </location>
</feature>
<dbReference type="Gramene" id="PGSC0003DMT400087029">
    <property type="protein sequence ID" value="PGSC0003DMT400087029"/>
    <property type="gene ID" value="PGSC0003DMG400036600"/>
</dbReference>
<name>M1DD11_SOLTU</name>
<evidence type="ECO:0000259" key="2">
    <source>
        <dbReference type="Pfam" id="PF24925"/>
    </source>
</evidence>
<dbReference type="eggNOG" id="ENOG502QWP8">
    <property type="taxonomic scope" value="Eukaryota"/>
</dbReference>
<proteinExistence type="predicted"/>
<dbReference type="InterPro" id="IPR056648">
    <property type="entry name" value="DUF7746"/>
</dbReference>
<feature type="compositionally biased region" description="Acidic residues" evidence="1">
    <location>
        <begin position="270"/>
        <end position="286"/>
    </location>
</feature>
<reference evidence="3" key="2">
    <citation type="submission" date="2015-06" db="UniProtKB">
        <authorList>
            <consortium name="EnsemblPlants"/>
        </authorList>
    </citation>
    <scope>IDENTIFICATION</scope>
    <source>
        <strain evidence="3">DM1-3 516 R44</strain>
    </source>
</reference>
<dbReference type="HOGENOM" id="CLU_037176_0_0_1"/>
<organism evidence="3 4">
    <name type="scientific">Solanum tuberosum</name>
    <name type="common">Potato</name>
    <dbReference type="NCBI Taxonomy" id="4113"/>
    <lineage>
        <taxon>Eukaryota</taxon>
        <taxon>Viridiplantae</taxon>
        <taxon>Streptophyta</taxon>
        <taxon>Embryophyta</taxon>
        <taxon>Tracheophyta</taxon>
        <taxon>Spermatophyta</taxon>
        <taxon>Magnoliopsida</taxon>
        <taxon>eudicotyledons</taxon>
        <taxon>Gunneridae</taxon>
        <taxon>Pentapetalae</taxon>
        <taxon>asterids</taxon>
        <taxon>lamiids</taxon>
        <taxon>Solanales</taxon>
        <taxon>Solanaceae</taxon>
        <taxon>Solanoideae</taxon>
        <taxon>Solaneae</taxon>
        <taxon>Solanum</taxon>
    </lineage>
</organism>
<keyword evidence="4" id="KW-1185">Reference proteome</keyword>
<feature type="domain" description="DUF7746" evidence="2">
    <location>
        <begin position="36"/>
        <end position="66"/>
    </location>
</feature>
<evidence type="ECO:0000313" key="4">
    <source>
        <dbReference type="Proteomes" id="UP000011115"/>
    </source>
</evidence>